<dbReference type="AlphaFoldDB" id="A0A8D9A7F0"/>
<dbReference type="EMBL" id="HBUF01555395">
    <property type="protein sequence ID" value="CAG6760225.1"/>
    <property type="molecule type" value="Transcribed_RNA"/>
</dbReference>
<name>A0A8D9A7F0_9HEMI</name>
<organism evidence="1">
    <name type="scientific">Cacopsylla melanoneura</name>
    <dbReference type="NCBI Taxonomy" id="428564"/>
    <lineage>
        <taxon>Eukaryota</taxon>
        <taxon>Metazoa</taxon>
        <taxon>Ecdysozoa</taxon>
        <taxon>Arthropoda</taxon>
        <taxon>Hexapoda</taxon>
        <taxon>Insecta</taxon>
        <taxon>Pterygota</taxon>
        <taxon>Neoptera</taxon>
        <taxon>Paraneoptera</taxon>
        <taxon>Hemiptera</taxon>
        <taxon>Sternorrhyncha</taxon>
        <taxon>Psylloidea</taxon>
        <taxon>Psyllidae</taxon>
        <taxon>Psyllinae</taxon>
        <taxon>Cacopsylla</taxon>
    </lineage>
</organism>
<evidence type="ECO:0000313" key="1">
    <source>
        <dbReference type="EMBL" id="CAG6760224.1"/>
    </source>
</evidence>
<protein>
    <submittedName>
        <fullName evidence="1">Uncharacterized protein</fullName>
    </submittedName>
</protein>
<sequence>MTIIATLKGTIFMKAILMKISGCVNLCVDMGRERFTRQGVEKDILFPIGKRKVMTRQTEIMAVTLVMCVNVAIKREEIHEEWESGIQPCHKKIVSVKKTAVESINEVVLMGAVDYSPKNKVQLNELKVVATPPRVTSLKSIQVQIV</sequence>
<proteinExistence type="predicted"/>
<dbReference type="EMBL" id="HBUF01555394">
    <property type="protein sequence ID" value="CAG6760224.1"/>
    <property type="molecule type" value="Transcribed_RNA"/>
</dbReference>
<reference evidence="1" key="1">
    <citation type="submission" date="2021-05" db="EMBL/GenBank/DDBJ databases">
        <authorList>
            <person name="Alioto T."/>
            <person name="Alioto T."/>
            <person name="Gomez Garrido J."/>
        </authorList>
    </citation>
    <scope>NUCLEOTIDE SEQUENCE</scope>
</reference>
<accession>A0A8D9A7F0</accession>